<keyword evidence="8" id="KW-1185">Reference proteome</keyword>
<evidence type="ECO:0000313" key="7">
    <source>
        <dbReference type="EMBL" id="SNB49677.1"/>
    </source>
</evidence>
<dbReference type="GO" id="GO:0016874">
    <property type="term" value="F:ligase activity"/>
    <property type="evidence" value="ECO:0007669"/>
    <property type="project" value="UniProtKB-KW"/>
</dbReference>
<evidence type="ECO:0000313" key="8">
    <source>
        <dbReference type="Proteomes" id="UP000197025"/>
    </source>
</evidence>
<dbReference type="Proteomes" id="UP000197025">
    <property type="component" value="Unassembled WGS sequence"/>
</dbReference>
<dbReference type="OrthoDB" id="148456at2"/>
<organism evidence="7 8">
    <name type="scientific">Thermoflexus hugenholtzii JAD2</name>
    <dbReference type="NCBI Taxonomy" id="877466"/>
    <lineage>
        <taxon>Bacteria</taxon>
        <taxon>Bacillati</taxon>
        <taxon>Chloroflexota</taxon>
        <taxon>Thermoflexia</taxon>
        <taxon>Thermoflexales</taxon>
        <taxon>Thermoflexaceae</taxon>
        <taxon>Thermoflexus</taxon>
    </lineage>
</organism>
<dbReference type="AlphaFoldDB" id="A0A212PRX4"/>
<comment type="subcellular location">
    <subcellularLocation>
        <location evidence="1">Membrane</location>
        <topology evidence="1">Multi-pass membrane protein</topology>
    </subcellularLocation>
</comment>
<evidence type="ECO:0000256" key="4">
    <source>
        <dbReference type="ARBA" id="ARBA00023136"/>
    </source>
</evidence>
<feature type="transmembrane region" description="Helical" evidence="5">
    <location>
        <begin position="113"/>
        <end position="133"/>
    </location>
</feature>
<dbReference type="InterPro" id="IPR007016">
    <property type="entry name" value="O-antigen_ligase-rel_domated"/>
</dbReference>
<keyword evidence="2 5" id="KW-0812">Transmembrane</keyword>
<feature type="transmembrane region" description="Helical" evidence="5">
    <location>
        <begin position="145"/>
        <end position="162"/>
    </location>
</feature>
<reference evidence="8" key="1">
    <citation type="submission" date="2017-06" db="EMBL/GenBank/DDBJ databases">
        <authorList>
            <person name="Varghese N."/>
            <person name="Submissions S."/>
        </authorList>
    </citation>
    <scope>NUCLEOTIDE SEQUENCE [LARGE SCALE GENOMIC DNA]</scope>
    <source>
        <strain evidence="8">JAD2</strain>
    </source>
</reference>
<evidence type="ECO:0000259" key="6">
    <source>
        <dbReference type="Pfam" id="PF04932"/>
    </source>
</evidence>
<name>A0A212PRX4_9CHLR</name>
<keyword evidence="4 5" id="KW-0472">Membrane</keyword>
<proteinExistence type="predicted"/>
<evidence type="ECO:0000256" key="2">
    <source>
        <dbReference type="ARBA" id="ARBA00022692"/>
    </source>
</evidence>
<feature type="transmembrane region" description="Helical" evidence="5">
    <location>
        <begin position="305"/>
        <end position="326"/>
    </location>
</feature>
<accession>A0A212PRX4</accession>
<feature type="transmembrane region" description="Helical" evidence="5">
    <location>
        <begin position="84"/>
        <end position="101"/>
    </location>
</feature>
<keyword evidence="3 5" id="KW-1133">Transmembrane helix</keyword>
<evidence type="ECO:0000256" key="3">
    <source>
        <dbReference type="ARBA" id="ARBA00022989"/>
    </source>
</evidence>
<dbReference type="GO" id="GO:0016020">
    <property type="term" value="C:membrane"/>
    <property type="evidence" value="ECO:0007669"/>
    <property type="project" value="UniProtKB-SubCell"/>
</dbReference>
<dbReference type="RefSeq" id="WP_143597452.1">
    <property type="nucleotide sequence ID" value="NZ_FYEK01000002.1"/>
</dbReference>
<dbReference type="InParanoid" id="A0A212PRX4"/>
<feature type="transmembrane region" description="Helical" evidence="5">
    <location>
        <begin position="36"/>
        <end position="52"/>
    </location>
</feature>
<dbReference type="InterPro" id="IPR051533">
    <property type="entry name" value="WaaL-like"/>
</dbReference>
<sequence length="488" mass="52776">MQARLCSFPIPSMGVLALGLVMAWGLGWGIATGGPILALGGLIGAFLVLGVLSSVDLAFFLVFAVIFLLPFATFPVRLGFTPTWLDLAVMGWLLSGLAWWAAGRTAALEGTALAFPVLAFMGTTLVTFLAGLGHASLTQTVARRFAEFLLSIASFFWVVTLVRDPTRLARLVRWILGLGFLAALVAVVLYALPDARAEEWLLRLRSLGYYPEGGPVLRYILDDPQQPERAIGTAVDPNLLGATLSTLIALAFPQAFARHPVWPRPLLLMFLGMMVVALLLTFSRGSFIGAAAALLALSLLRYRRALPFLLILLVGVLLLPATRSYTLHLLAGLRGEDLATRMRFGEYRDALTLISRYPLFGVGFAGVPDVDLYIKVASIYLLVAVQMGLVGLGIFLLVIGVLFIAAWRARRGVRRRPELEPLWLGLHGAVLAALVSGIFDHHFVNFDFHHMVQWFWLMIGLAMAATRMVQQEAGGSPPGEGSGASSGG</sequence>
<protein>
    <submittedName>
        <fullName evidence="7">O-antigen ligase</fullName>
    </submittedName>
</protein>
<feature type="transmembrane region" description="Helical" evidence="5">
    <location>
        <begin position="174"/>
        <end position="192"/>
    </location>
</feature>
<dbReference type="PANTHER" id="PTHR37422:SF13">
    <property type="entry name" value="LIPOPOLYSACCHARIDE BIOSYNTHESIS PROTEIN PA4999-RELATED"/>
    <property type="match status" value="1"/>
</dbReference>
<feature type="domain" description="O-antigen ligase-related" evidence="6">
    <location>
        <begin position="271"/>
        <end position="396"/>
    </location>
</feature>
<keyword evidence="7" id="KW-0436">Ligase</keyword>
<gene>
    <name evidence="7" type="ORF">SAMN02746019_00029920</name>
</gene>
<feature type="transmembrane region" description="Helical" evidence="5">
    <location>
        <begin position="59"/>
        <end position="78"/>
    </location>
</feature>
<feature type="transmembrane region" description="Helical" evidence="5">
    <location>
        <begin position="12"/>
        <end position="30"/>
    </location>
</feature>
<evidence type="ECO:0000256" key="1">
    <source>
        <dbReference type="ARBA" id="ARBA00004141"/>
    </source>
</evidence>
<evidence type="ECO:0000256" key="5">
    <source>
        <dbReference type="SAM" id="Phobius"/>
    </source>
</evidence>
<feature type="transmembrane region" description="Helical" evidence="5">
    <location>
        <begin position="419"/>
        <end position="439"/>
    </location>
</feature>
<dbReference type="EMBL" id="FYEK01000002">
    <property type="protein sequence ID" value="SNB49677.1"/>
    <property type="molecule type" value="Genomic_DNA"/>
</dbReference>
<dbReference type="PANTHER" id="PTHR37422">
    <property type="entry name" value="TEICHURONIC ACID BIOSYNTHESIS PROTEIN TUAE"/>
    <property type="match status" value="1"/>
</dbReference>
<feature type="transmembrane region" description="Helical" evidence="5">
    <location>
        <begin position="379"/>
        <end position="407"/>
    </location>
</feature>
<dbReference type="Pfam" id="PF04932">
    <property type="entry name" value="Wzy_C"/>
    <property type="match status" value="1"/>
</dbReference>
<feature type="transmembrane region" description="Helical" evidence="5">
    <location>
        <begin position="266"/>
        <end position="299"/>
    </location>
</feature>